<protein>
    <recommendedName>
        <fullName evidence="1">Carrier domain-containing protein</fullName>
    </recommendedName>
</protein>
<gene>
    <name evidence="2" type="ordered locus">Metme_1213</name>
</gene>
<evidence type="ECO:0000259" key="1">
    <source>
        <dbReference type="PROSITE" id="PS50075"/>
    </source>
</evidence>
<name>F9ZWH2_METMM</name>
<evidence type="ECO:0000313" key="3">
    <source>
        <dbReference type="Proteomes" id="UP000008888"/>
    </source>
</evidence>
<dbReference type="EMBL" id="CP002738">
    <property type="protein sequence ID" value="AEF99641.1"/>
    <property type="molecule type" value="Genomic_DNA"/>
</dbReference>
<organism evidence="2 3">
    <name type="scientific">Methylomonas methanica (strain DSM 25384 / MC09)</name>
    <dbReference type="NCBI Taxonomy" id="857087"/>
    <lineage>
        <taxon>Bacteria</taxon>
        <taxon>Pseudomonadati</taxon>
        <taxon>Pseudomonadota</taxon>
        <taxon>Gammaproteobacteria</taxon>
        <taxon>Methylococcales</taxon>
        <taxon>Methylococcaceae</taxon>
        <taxon>Methylomonas</taxon>
    </lineage>
</organism>
<evidence type="ECO:0000313" key="2">
    <source>
        <dbReference type="EMBL" id="AEF99641.1"/>
    </source>
</evidence>
<dbReference type="SUPFAM" id="SSF47336">
    <property type="entry name" value="ACP-like"/>
    <property type="match status" value="1"/>
</dbReference>
<feature type="domain" description="Carrier" evidence="1">
    <location>
        <begin position="1"/>
        <end position="82"/>
    </location>
</feature>
<dbReference type="InterPro" id="IPR009081">
    <property type="entry name" value="PP-bd_ACP"/>
</dbReference>
<accession>F9ZWH2</accession>
<dbReference type="RefSeq" id="WP_013817906.1">
    <property type="nucleotide sequence ID" value="NC_015572.1"/>
</dbReference>
<dbReference type="AlphaFoldDB" id="F9ZWH2"/>
<sequence length="85" mass="9157">MPLQNQLIEMLAQILQLNASSVIIMDGGTPLLGAIPEFDSMAVVTIITALEERFGFVVDDDEIDASVFETVGSLTVFVEAKLQEG</sequence>
<proteinExistence type="predicted"/>
<dbReference type="PROSITE" id="PS50075">
    <property type="entry name" value="CARRIER"/>
    <property type="match status" value="1"/>
</dbReference>
<dbReference type="InterPro" id="IPR036736">
    <property type="entry name" value="ACP-like_sf"/>
</dbReference>
<reference evidence="3" key="3">
    <citation type="submission" date="2011-05" db="EMBL/GenBank/DDBJ databases">
        <title>Complete sequence of Methylomonas methanica MC09.</title>
        <authorList>
            <consortium name="US DOE Joint Genome Institute"/>
            <person name="Lucas S."/>
            <person name="Han J."/>
            <person name="Lapidus A."/>
            <person name="Cheng J.-F."/>
            <person name="Goodwin L."/>
            <person name="Pitluck S."/>
            <person name="Peters L."/>
            <person name="Mikhailova N."/>
            <person name="Teshima H."/>
            <person name="Han C."/>
            <person name="Tapia R."/>
            <person name="Land M."/>
            <person name="Hauser L."/>
            <person name="Kyrpides N."/>
            <person name="Ivanova N."/>
            <person name="Pagani I."/>
            <person name="Stein L."/>
            <person name="Woyke T."/>
        </authorList>
    </citation>
    <scope>NUCLEOTIDE SEQUENCE [LARGE SCALE GENOMIC DNA]</scope>
    <source>
        <strain evidence="3">MC09</strain>
    </source>
</reference>
<dbReference type="Gene3D" id="1.10.1200.10">
    <property type="entry name" value="ACP-like"/>
    <property type="match status" value="1"/>
</dbReference>
<dbReference type="KEGG" id="mmt:Metme_1213"/>
<reference evidence="2 3" key="1">
    <citation type="journal article" date="2011" name="J. Bacteriol.">
        <title>Complete Genome Sequence of the Aerobic Marine Methanotroph Methylomonas methanica MC09.</title>
        <authorList>
            <person name="Boden R."/>
            <person name="Cunliffe M."/>
            <person name="Scanlan J."/>
            <person name="Moussard H."/>
            <person name="Kits K.D."/>
            <person name="Klotz M.G."/>
            <person name="Jetten M.S."/>
            <person name="Vuilleumier S."/>
            <person name="Han J."/>
            <person name="Peters L."/>
            <person name="Mikhailova N."/>
            <person name="Teshima H."/>
            <person name="Tapia R."/>
            <person name="Kyrpides N."/>
            <person name="Ivanova N."/>
            <person name="Pagani I."/>
            <person name="Cheng J.F."/>
            <person name="Goodwin L."/>
            <person name="Han C."/>
            <person name="Hauser L."/>
            <person name="Land M.L."/>
            <person name="Lapidus A."/>
            <person name="Lucas S."/>
            <person name="Pitluck S."/>
            <person name="Woyke T."/>
            <person name="Stein L."/>
            <person name="Murrell J.C."/>
        </authorList>
    </citation>
    <scope>NUCLEOTIDE SEQUENCE [LARGE SCALE GENOMIC DNA]</scope>
    <source>
        <strain evidence="2 3">MC09</strain>
    </source>
</reference>
<dbReference type="HOGENOM" id="CLU_108696_8_1_6"/>
<dbReference type="eggNOG" id="COG0236">
    <property type="taxonomic scope" value="Bacteria"/>
</dbReference>
<dbReference type="Pfam" id="PF00550">
    <property type="entry name" value="PP-binding"/>
    <property type="match status" value="1"/>
</dbReference>
<dbReference type="OrthoDB" id="8527261at2"/>
<dbReference type="STRING" id="857087.Metme_1213"/>
<reference key="2">
    <citation type="submission" date="2011-05" db="EMBL/GenBank/DDBJ databases">
        <title>Complete genome sequence of the aerobic marine methanotroph Methylomonas methanica MC09.</title>
        <authorList>
            <person name="Boden R."/>
            <person name="Cunliffe M."/>
            <person name="Scanlan J."/>
            <person name="Moussard H."/>
            <person name="Kits K.D."/>
            <person name="Klotz M."/>
            <person name="Jetten M."/>
            <person name="Vuilleumier S."/>
            <person name="Han J."/>
            <person name="Peters L."/>
            <person name="Mikhailova N."/>
            <person name="Teshima H."/>
            <person name="Tapia R."/>
            <person name="Kyrpides N."/>
            <person name="Ivanova N."/>
            <person name="Pagani I."/>
            <person name="Cheng J.-F."/>
            <person name="Goodwin L."/>
            <person name="Han C."/>
            <person name="Hauser L."/>
            <person name="Land M."/>
            <person name="Lapidus A."/>
            <person name="Lucas S."/>
            <person name="Pitluck S."/>
            <person name="Woyke T."/>
            <person name="Stein L.Y."/>
            <person name="Murrell C."/>
        </authorList>
    </citation>
    <scope>NUCLEOTIDE SEQUENCE</scope>
    <source>
        <strain>MC09</strain>
    </source>
</reference>
<keyword evidence="3" id="KW-1185">Reference proteome</keyword>
<dbReference type="Proteomes" id="UP000008888">
    <property type="component" value="Chromosome"/>
</dbReference>